<dbReference type="Gene3D" id="3.40.50.150">
    <property type="entry name" value="Vaccinia Virus protein VP39"/>
    <property type="match status" value="1"/>
</dbReference>
<feature type="domain" description="Ribosomal RNA large subunit methyltransferase K/L-like methyltransferase" evidence="4">
    <location>
        <begin position="16"/>
        <end position="142"/>
    </location>
</feature>
<evidence type="ECO:0000256" key="2">
    <source>
        <dbReference type="ARBA" id="ARBA00022679"/>
    </source>
</evidence>
<keyword evidence="3" id="KW-1133">Transmembrane helix</keyword>
<evidence type="ECO:0000313" key="6">
    <source>
        <dbReference type="Proteomes" id="UP001233999"/>
    </source>
</evidence>
<evidence type="ECO:0000256" key="1">
    <source>
        <dbReference type="ARBA" id="ARBA00022603"/>
    </source>
</evidence>
<dbReference type="InterPro" id="IPR029063">
    <property type="entry name" value="SAM-dependent_MTases_sf"/>
</dbReference>
<feature type="non-terminal residue" evidence="5">
    <location>
        <position position="217"/>
    </location>
</feature>
<evidence type="ECO:0000259" key="4">
    <source>
        <dbReference type="Pfam" id="PF01170"/>
    </source>
</evidence>
<dbReference type="SUPFAM" id="SSF53335">
    <property type="entry name" value="S-adenosyl-L-methionine-dependent methyltransferases"/>
    <property type="match status" value="1"/>
</dbReference>
<dbReference type="GO" id="GO:0005737">
    <property type="term" value="C:cytoplasm"/>
    <property type="evidence" value="ECO:0007669"/>
    <property type="project" value="TreeGrafter"/>
</dbReference>
<feature type="non-terminal residue" evidence="5">
    <location>
        <position position="1"/>
    </location>
</feature>
<dbReference type="Pfam" id="PF01170">
    <property type="entry name" value="UPF0020"/>
    <property type="match status" value="1"/>
</dbReference>
<dbReference type="PANTHER" id="PTHR13370:SF3">
    <property type="entry name" value="TRNA (GUANINE(10)-N2)-METHYLTRANSFERASE HOMOLOG"/>
    <property type="match status" value="1"/>
</dbReference>
<dbReference type="InterPro" id="IPR000241">
    <property type="entry name" value="RlmKL-like_Mtase"/>
</dbReference>
<name>A0AAD7Z5W3_DIPPU</name>
<protein>
    <recommendedName>
        <fullName evidence="4">Ribosomal RNA large subunit methyltransferase K/L-like methyltransferase domain-containing protein</fullName>
    </recommendedName>
</protein>
<organism evidence="5 6">
    <name type="scientific">Diploptera punctata</name>
    <name type="common">Pacific beetle cockroach</name>
    <dbReference type="NCBI Taxonomy" id="6984"/>
    <lineage>
        <taxon>Eukaryota</taxon>
        <taxon>Metazoa</taxon>
        <taxon>Ecdysozoa</taxon>
        <taxon>Arthropoda</taxon>
        <taxon>Hexapoda</taxon>
        <taxon>Insecta</taxon>
        <taxon>Pterygota</taxon>
        <taxon>Neoptera</taxon>
        <taxon>Polyneoptera</taxon>
        <taxon>Dictyoptera</taxon>
        <taxon>Blattodea</taxon>
        <taxon>Blaberoidea</taxon>
        <taxon>Blaberidae</taxon>
        <taxon>Diplopterinae</taxon>
        <taxon>Diploptera</taxon>
    </lineage>
</organism>
<dbReference type="GO" id="GO:0043527">
    <property type="term" value="C:tRNA methyltransferase complex"/>
    <property type="evidence" value="ECO:0007669"/>
    <property type="project" value="UniProtKB-ARBA"/>
</dbReference>
<evidence type="ECO:0000313" key="5">
    <source>
        <dbReference type="EMBL" id="KAJ9574351.1"/>
    </source>
</evidence>
<keyword evidence="1" id="KW-0489">Methyltransferase</keyword>
<dbReference type="GO" id="GO:0032259">
    <property type="term" value="P:methylation"/>
    <property type="evidence" value="ECO:0007669"/>
    <property type="project" value="UniProtKB-KW"/>
</dbReference>
<evidence type="ECO:0000256" key="3">
    <source>
        <dbReference type="SAM" id="Phobius"/>
    </source>
</evidence>
<keyword evidence="2" id="KW-0808">Transferase</keyword>
<accession>A0AAD7Z5W3</accession>
<sequence>IADGQRDVITKLSLKTRKFIGNTSMDPQLSLYMANQALVQYGDIVLDPFVGTGSLLVAASHFGGYVLGSDIDFLMLHGKTRPTRVQKKFGEKNSVKLIESIHTNLQQYGRANQYLDVICGRCSSSLWKQRFKRDRIITDRSYILSEKCQKGKIRNMSQMNPMSCSFVRVSKFLFCFVYGYLFSFAAQHLKMGGRLVCWIPIVKFNHSPHIFHIEKYE</sequence>
<reference evidence="5" key="2">
    <citation type="submission" date="2023-05" db="EMBL/GenBank/DDBJ databases">
        <authorList>
            <person name="Fouks B."/>
        </authorList>
    </citation>
    <scope>NUCLEOTIDE SEQUENCE</scope>
    <source>
        <strain evidence="5">Stay&amp;Tobe</strain>
        <tissue evidence="5">Testes</tissue>
    </source>
</reference>
<keyword evidence="3" id="KW-0472">Membrane</keyword>
<keyword evidence="6" id="KW-1185">Reference proteome</keyword>
<dbReference type="Proteomes" id="UP001233999">
    <property type="component" value="Unassembled WGS sequence"/>
</dbReference>
<dbReference type="GO" id="GO:0008168">
    <property type="term" value="F:methyltransferase activity"/>
    <property type="evidence" value="ECO:0007669"/>
    <property type="project" value="UniProtKB-KW"/>
</dbReference>
<comment type="caution">
    <text evidence="5">The sequence shown here is derived from an EMBL/GenBank/DDBJ whole genome shotgun (WGS) entry which is preliminary data.</text>
</comment>
<feature type="transmembrane region" description="Helical" evidence="3">
    <location>
        <begin position="166"/>
        <end position="186"/>
    </location>
</feature>
<keyword evidence="3" id="KW-0812">Transmembrane</keyword>
<reference evidence="5" key="1">
    <citation type="journal article" date="2023" name="IScience">
        <title>Live-bearing cockroach genome reveals convergent evolutionary mechanisms linked to viviparity in insects and beyond.</title>
        <authorList>
            <person name="Fouks B."/>
            <person name="Harrison M.C."/>
            <person name="Mikhailova A.A."/>
            <person name="Marchal E."/>
            <person name="English S."/>
            <person name="Carruthers M."/>
            <person name="Jennings E.C."/>
            <person name="Chiamaka E.L."/>
            <person name="Frigard R.A."/>
            <person name="Pippel M."/>
            <person name="Attardo G.M."/>
            <person name="Benoit J.B."/>
            <person name="Bornberg-Bauer E."/>
            <person name="Tobe S.S."/>
        </authorList>
    </citation>
    <scope>NUCLEOTIDE SEQUENCE</scope>
    <source>
        <strain evidence="5">Stay&amp;Tobe</strain>
    </source>
</reference>
<gene>
    <name evidence="5" type="ORF">L9F63_026003</name>
</gene>
<proteinExistence type="predicted"/>
<dbReference type="PANTHER" id="PTHR13370">
    <property type="entry name" value="RNA METHYLASE-RELATED"/>
    <property type="match status" value="1"/>
</dbReference>
<dbReference type="EMBL" id="JASPKZ010010440">
    <property type="protein sequence ID" value="KAJ9574351.1"/>
    <property type="molecule type" value="Genomic_DNA"/>
</dbReference>
<dbReference type="AlphaFoldDB" id="A0AAD7Z5W3"/>